<evidence type="ECO:0000256" key="1">
    <source>
        <dbReference type="SAM" id="Coils"/>
    </source>
</evidence>
<gene>
    <name evidence="3" type="ORF">BHAOGJBA_5157</name>
</gene>
<proteinExistence type="predicted"/>
<comment type="caution">
    <text evidence="3">The sequence shown here is derived from an EMBL/GenBank/DDBJ whole genome shotgun (WGS) entry which is preliminary data.</text>
</comment>
<dbReference type="EMBL" id="BPQO01000029">
    <property type="protein sequence ID" value="GJD91609.1"/>
    <property type="molecule type" value="Genomic_DNA"/>
</dbReference>
<organism evidence="3 4">
    <name type="scientific">Methylobacterium hispanicum</name>
    <dbReference type="NCBI Taxonomy" id="270350"/>
    <lineage>
        <taxon>Bacteria</taxon>
        <taxon>Pseudomonadati</taxon>
        <taxon>Pseudomonadota</taxon>
        <taxon>Alphaproteobacteria</taxon>
        <taxon>Hyphomicrobiales</taxon>
        <taxon>Methylobacteriaceae</taxon>
        <taxon>Methylobacterium</taxon>
    </lineage>
</organism>
<feature type="coiled-coil region" evidence="1">
    <location>
        <begin position="353"/>
        <end position="380"/>
    </location>
</feature>
<keyword evidence="4" id="KW-1185">Reference proteome</keyword>
<evidence type="ECO:0000313" key="4">
    <source>
        <dbReference type="Proteomes" id="UP001055247"/>
    </source>
</evidence>
<keyword evidence="1" id="KW-0175">Coiled coil</keyword>
<reference evidence="3" key="2">
    <citation type="submission" date="2021-08" db="EMBL/GenBank/DDBJ databases">
        <authorList>
            <person name="Tani A."/>
            <person name="Ola A."/>
            <person name="Ogura Y."/>
            <person name="Katsura K."/>
            <person name="Hayashi T."/>
        </authorList>
    </citation>
    <scope>NUCLEOTIDE SEQUENCE</scope>
    <source>
        <strain evidence="3">DSM 16372</strain>
    </source>
</reference>
<reference evidence="3" key="1">
    <citation type="journal article" date="2016" name="Front. Microbiol.">
        <title>Genome Sequence of the Piezophilic, Mesophilic Sulfate-Reducing Bacterium Desulfovibrio indicus J2T.</title>
        <authorList>
            <person name="Cao J."/>
            <person name="Maignien L."/>
            <person name="Shao Z."/>
            <person name="Alain K."/>
            <person name="Jebbar M."/>
        </authorList>
    </citation>
    <scope>NUCLEOTIDE SEQUENCE</scope>
    <source>
        <strain evidence="3">DSM 16372</strain>
    </source>
</reference>
<dbReference type="AlphaFoldDB" id="A0AAV4ZSR1"/>
<protein>
    <recommendedName>
        <fullName evidence="5">Chromosome segregation ATPase</fullName>
    </recommendedName>
</protein>
<feature type="compositionally biased region" description="Basic and acidic residues" evidence="2">
    <location>
        <begin position="443"/>
        <end position="461"/>
    </location>
</feature>
<feature type="compositionally biased region" description="Basic and acidic residues" evidence="2">
    <location>
        <begin position="253"/>
        <end position="267"/>
    </location>
</feature>
<feature type="region of interest" description="Disordered" evidence="2">
    <location>
        <begin position="248"/>
        <end position="269"/>
    </location>
</feature>
<evidence type="ECO:0000256" key="2">
    <source>
        <dbReference type="SAM" id="MobiDB-lite"/>
    </source>
</evidence>
<accession>A0AAV4ZSR1</accession>
<evidence type="ECO:0008006" key="5">
    <source>
        <dbReference type="Google" id="ProtNLM"/>
    </source>
</evidence>
<feature type="compositionally biased region" description="Gly residues" evidence="2">
    <location>
        <begin position="462"/>
        <end position="478"/>
    </location>
</feature>
<sequence>MIDGRELARRIAERNDQLWRDERRLAAALEDAVRIQTAQRSEEAQAWTRLGAMRLAQDGEALTGRMDASAKEAASILQRRERRLDETRERIADLEEQVETASGAHGRAAGAAADAQAAAARRKADAVEALETDETCRRLAGEVASLVAQAGKAEEKAAAARSDLDEKARPYLAETTFSYLWDRAYGTPAYAGSGIVRRLDGWVARLVGYEAARRDFTNLNEIPRRLATHAERLRAALAEARAGLDAASAVHTEQAEKAEEEARRLKGDAATAEAELDALRAKLGRSGRDLRKAAERDDEDWHLASAALGRSLSTDSLSRIEKAAAETPDALDDLLVAQIRKARERGAEAGRVVTAKKDEVDRIRKRRKLLEGEVRFLSENGWNDEDTLFDEELGGADLDQMADGRTTGAGFRIKLQVTRRERPKPVARAEPSWGQDAGSVWGRNDRQENQTSNRRQDEDFRTGGGIGAGGGFVTGGVIGAAAAAGSSGAAEAAGGSDFTTGGEF</sequence>
<name>A0AAV4ZSR1_9HYPH</name>
<feature type="region of interest" description="Disordered" evidence="2">
    <location>
        <begin position="419"/>
        <end position="504"/>
    </location>
</feature>
<evidence type="ECO:0000313" key="3">
    <source>
        <dbReference type="EMBL" id="GJD91609.1"/>
    </source>
</evidence>
<feature type="compositionally biased region" description="Low complexity" evidence="2">
    <location>
        <begin position="479"/>
        <end position="495"/>
    </location>
</feature>
<dbReference type="Proteomes" id="UP001055247">
    <property type="component" value="Unassembled WGS sequence"/>
</dbReference>
<feature type="coiled-coil region" evidence="1">
    <location>
        <begin position="70"/>
        <end position="104"/>
    </location>
</feature>
<dbReference type="RefSeq" id="WP_238231614.1">
    <property type="nucleotide sequence ID" value="NZ_BPQO01000029.1"/>
</dbReference>